<organism evidence="1 2">
    <name type="scientific">Panagrolaimus sp. JU765</name>
    <dbReference type="NCBI Taxonomy" id="591449"/>
    <lineage>
        <taxon>Eukaryota</taxon>
        <taxon>Metazoa</taxon>
        <taxon>Ecdysozoa</taxon>
        <taxon>Nematoda</taxon>
        <taxon>Chromadorea</taxon>
        <taxon>Rhabditida</taxon>
        <taxon>Tylenchina</taxon>
        <taxon>Panagrolaimomorpha</taxon>
        <taxon>Panagrolaimoidea</taxon>
        <taxon>Panagrolaimidae</taxon>
        <taxon>Panagrolaimus</taxon>
    </lineage>
</organism>
<dbReference type="WBParaSite" id="JU765_v2.g2571.t3">
    <property type="protein sequence ID" value="JU765_v2.g2571.t3"/>
    <property type="gene ID" value="JU765_v2.g2571"/>
</dbReference>
<accession>A0AC34R1L8</accession>
<protein>
    <submittedName>
        <fullName evidence="2">Nucleoside transporter</fullName>
    </submittedName>
</protein>
<proteinExistence type="predicted"/>
<name>A0AC34R1L8_9BILA</name>
<evidence type="ECO:0000313" key="1">
    <source>
        <dbReference type="Proteomes" id="UP000887576"/>
    </source>
</evidence>
<dbReference type="Proteomes" id="UP000887576">
    <property type="component" value="Unplaced"/>
</dbReference>
<sequence length="551" mass="62515">MAANTSDIRLEPSEDPTQESSPLTEKTAFEMDEKHVLEKIPKDKLNLVLLVMTLHGIGTLIAWNVFITIAPAYFIDTKLKPATQPDDPFYVKNFMNFVCLLEPSEDPTQESSPLTEKTAFEMDEKHVLEKIPKDKLNLVLLVMTLHGIGTLIAWNVFITIAPAYFIDTKLKPATQPDDPFYVKNFMNFVCLFSQLPNLTVNAIGLFVEKGNLFWRVVISLFVVIVSCIFTIVFVFVNTDTWPFGFFCLTMATVVVLNSANGFYQNSIFGLVGSFPAKYINAVVVGNNICGLLVSIFCLLVVLFIPNAQMSTAIYFSIALIALILCVGSFFYLRKNEFYIFQMAVEKRASQERGVYALRDYISTFKQFWRPLLNVWSVFFVTLFLFPSVLLNVKLYPLSRNTKEAYDLFIPQNLFAIVFIFLNFNFFSVVGSKSADFFQFPKSPKYLWIPCVVRFLFIPFFFSCAYIPSDWRGAWPILIKNEWAFFVLVSLMSYSHGYYSSIAMMYAPRGADASKARIVGKMSAFFLVFGIASGIACSFIAEYPVHIGSKTV</sequence>
<evidence type="ECO:0000313" key="2">
    <source>
        <dbReference type="WBParaSite" id="JU765_v2.g2571.t3"/>
    </source>
</evidence>
<reference evidence="2" key="1">
    <citation type="submission" date="2022-11" db="UniProtKB">
        <authorList>
            <consortium name="WormBaseParasite"/>
        </authorList>
    </citation>
    <scope>IDENTIFICATION</scope>
</reference>